<evidence type="ECO:0000313" key="2">
    <source>
        <dbReference type="Proteomes" id="UP000036923"/>
    </source>
</evidence>
<name>A0A0L6JH44_9FIRM</name>
<protein>
    <submittedName>
        <fullName evidence="1">Uncharacterized protein</fullName>
    </submittedName>
</protein>
<organism evidence="1 2">
    <name type="scientific">Pseudobacteroides cellulosolvens ATCC 35603 = DSM 2933</name>
    <dbReference type="NCBI Taxonomy" id="398512"/>
    <lineage>
        <taxon>Bacteria</taxon>
        <taxon>Bacillati</taxon>
        <taxon>Bacillota</taxon>
        <taxon>Clostridia</taxon>
        <taxon>Eubacteriales</taxon>
        <taxon>Oscillospiraceae</taxon>
        <taxon>Pseudobacteroides</taxon>
    </lineage>
</organism>
<evidence type="ECO:0000313" key="1">
    <source>
        <dbReference type="EMBL" id="KNY24782.1"/>
    </source>
</evidence>
<dbReference type="Proteomes" id="UP000036923">
    <property type="component" value="Unassembled WGS sequence"/>
</dbReference>
<reference evidence="2" key="1">
    <citation type="submission" date="2015-07" db="EMBL/GenBank/DDBJ databases">
        <title>Near-Complete Genome Sequence of the Cellulolytic Bacterium Bacteroides (Pseudobacteroides) cellulosolvens ATCC 35603.</title>
        <authorList>
            <person name="Dassa B."/>
            <person name="Utturkar S.M."/>
            <person name="Klingeman D.M."/>
            <person name="Hurt R.A."/>
            <person name="Keller M."/>
            <person name="Xu J."/>
            <person name="Reddy Y.H.K."/>
            <person name="Borovok I."/>
            <person name="Grinberg I.R."/>
            <person name="Lamed R."/>
            <person name="Zhivin O."/>
            <person name="Bayer E.A."/>
            <person name="Brown S.D."/>
        </authorList>
    </citation>
    <scope>NUCLEOTIDE SEQUENCE [LARGE SCALE GENOMIC DNA]</scope>
    <source>
        <strain evidence="2">DSM 2933</strain>
    </source>
</reference>
<proteinExistence type="predicted"/>
<dbReference type="STRING" id="398512.Bccel_0039"/>
<sequence>MPNRDLNFRRDWKITKKWTKRQSFTEIWQILPIHIAKYR</sequence>
<gene>
    <name evidence="1" type="ORF">Bccel_0039</name>
</gene>
<dbReference type="AlphaFoldDB" id="A0A0L6JH44"/>
<keyword evidence="2" id="KW-1185">Reference proteome</keyword>
<comment type="caution">
    <text evidence="1">The sequence shown here is derived from an EMBL/GenBank/DDBJ whole genome shotgun (WGS) entry which is preliminary data.</text>
</comment>
<accession>A0A0L6JH44</accession>
<dbReference type="EMBL" id="LGTC01000001">
    <property type="protein sequence ID" value="KNY24782.1"/>
    <property type="molecule type" value="Genomic_DNA"/>
</dbReference>